<dbReference type="KEGG" id="pbor:BSF38_03589"/>
<dbReference type="InterPro" id="IPR017850">
    <property type="entry name" value="Alkaline_phosphatase_core_sf"/>
</dbReference>
<dbReference type="AlphaFoldDB" id="A0A1U7CSZ2"/>
<evidence type="ECO:0000313" key="2">
    <source>
        <dbReference type="Proteomes" id="UP000186309"/>
    </source>
</evidence>
<reference evidence="2" key="1">
    <citation type="submission" date="2016-12" db="EMBL/GenBank/DDBJ databases">
        <title>Comparative genomics of four Isosphaeraceae planctomycetes: a common pool of plasmids and glycoside hydrolase genes.</title>
        <authorList>
            <person name="Ivanova A."/>
        </authorList>
    </citation>
    <scope>NUCLEOTIDE SEQUENCE [LARGE SCALE GENOMIC DNA]</scope>
    <source>
        <strain evidence="2">PX4</strain>
    </source>
</reference>
<gene>
    <name evidence="1" type="ORF">BSF38_03589</name>
</gene>
<dbReference type="SUPFAM" id="SSF53649">
    <property type="entry name" value="Alkaline phosphatase-like"/>
    <property type="match status" value="1"/>
</dbReference>
<dbReference type="EMBL" id="CP019082">
    <property type="protein sequence ID" value="APW62057.1"/>
    <property type="molecule type" value="Genomic_DNA"/>
</dbReference>
<accession>A0A1U7CSZ2</accession>
<organism evidence="1 2">
    <name type="scientific">Paludisphaera borealis</name>
    <dbReference type="NCBI Taxonomy" id="1387353"/>
    <lineage>
        <taxon>Bacteria</taxon>
        <taxon>Pseudomonadati</taxon>
        <taxon>Planctomycetota</taxon>
        <taxon>Planctomycetia</taxon>
        <taxon>Isosphaerales</taxon>
        <taxon>Isosphaeraceae</taxon>
        <taxon>Paludisphaera</taxon>
    </lineage>
</organism>
<evidence type="ECO:0000313" key="1">
    <source>
        <dbReference type="EMBL" id="APW62057.1"/>
    </source>
</evidence>
<name>A0A1U7CSZ2_9BACT</name>
<evidence type="ECO:0008006" key="3">
    <source>
        <dbReference type="Google" id="ProtNLM"/>
    </source>
</evidence>
<sequence length="439" mass="47483">MAISKNCESTTRRDCLRLGLGALIGGGLIDALRVRGQAAIPSARPMSCILIWMDGGPSHYETFDPKPGAPAEIRGKFKPIDTAVPGIQFSEPMKRLASIADKFSIVRSIRHDQGNHGAGNHYMITGAPPRIPVGCGAFVSFHPSMGAVAAHERGAAGGLPPYFSIPSMLRSGGPNFLGAKYAPFVVPDDPNSSSFRVRDVAPPRDLAEPRVGDRRGLRDRLDHFKRFAEKSAGDPALALDEYYDQGYELMSSNQAQRAFDITLEDPRIRDRYGRNSFGQRCLLARRLVEAGVPFVTLNEGGWDHHVSLFDGFEKRMPAFESSVAALIEDLNQRGMLESTLVLALGEFGRTPKINKDAGRDHWSNAMSVLVAGCGTPGGQVVGATDARGYAASERVLSPENFAATVYAKLGIDPGKMLYTPSGRPTFLVSDPTPIRELMG</sequence>
<keyword evidence="2" id="KW-1185">Reference proteome</keyword>
<proteinExistence type="predicted"/>
<dbReference type="InterPro" id="IPR010869">
    <property type="entry name" value="DUF1501"/>
</dbReference>
<dbReference type="Pfam" id="PF07394">
    <property type="entry name" value="DUF1501"/>
    <property type="match status" value="1"/>
</dbReference>
<dbReference type="Proteomes" id="UP000186309">
    <property type="component" value="Chromosome"/>
</dbReference>
<dbReference type="OrthoDB" id="127333at2"/>
<dbReference type="STRING" id="1387353.BSF38_03589"/>
<dbReference type="PANTHER" id="PTHR43737">
    <property type="entry name" value="BLL7424 PROTEIN"/>
    <property type="match status" value="1"/>
</dbReference>
<dbReference type="RefSeq" id="WP_076347861.1">
    <property type="nucleotide sequence ID" value="NZ_CP019082.1"/>
</dbReference>
<protein>
    <recommendedName>
        <fullName evidence="3">DUF1501 domain-containing protein</fullName>
    </recommendedName>
</protein>
<dbReference type="PANTHER" id="PTHR43737:SF1">
    <property type="entry name" value="DUF1501 DOMAIN-CONTAINING PROTEIN"/>
    <property type="match status" value="1"/>
</dbReference>